<comment type="caution">
    <text evidence="3">The sequence shown here is derived from an EMBL/GenBank/DDBJ whole genome shotgun (WGS) entry which is preliminary data.</text>
</comment>
<dbReference type="PANTHER" id="PTHR48081">
    <property type="entry name" value="AB HYDROLASE SUPERFAMILY PROTEIN C4A8.06C"/>
    <property type="match status" value="1"/>
</dbReference>
<evidence type="ECO:0000259" key="2">
    <source>
        <dbReference type="Pfam" id="PF07859"/>
    </source>
</evidence>
<dbReference type="Pfam" id="PF07859">
    <property type="entry name" value="Abhydrolase_3"/>
    <property type="match status" value="2"/>
</dbReference>
<dbReference type="InterPro" id="IPR029058">
    <property type="entry name" value="AB_hydrolase_fold"/>
</dbReference>
<sequence>MSDVLDEVREFRTAAASHARSQPRALPDLPSGTFEVVDTTPGAPVPQLRVYHPAVGPDVPGVFVNLHGGGFVLGGWQDDDPYCRFLADASGCAVVNVDYPLAPEDAFPAALHQTYDVLGWIADHGRLLGVDGARLAVGGHSAGGNLAAASALLARRHGRPLLRGVVVDHAPLDLATSPADELASPVRAQDLGGLPPTLVITAEHDLLRAEGDRYAARLSAAGVDTEHVVFPGCGHGFTHVGPEEQATAAWLRMATFLRRVLGEPEGAWA</sequence>
<dbReference type="PANTHER" id="PTHR48081:SF8">
    <property type="entry name" value="ALPHA_BETA HYDROLASE FOLD-3 DOMAIN-CONTAINING PROTEIN-RELATED"/>
    <property type="match status" value="1"/>
</dbReference>
<feature type="domain" description="Alpha/beta hydrolase fold-3" evidence="2">
    <location>
        <begin position="177"/>
        <end position="238"/>
    </location>
</feature>
<reference evidence="3" key="1">
    <citation type="submission" date="2021-01" db="EMBL/GenBank/DDBJ databases">
        <title>Whole genome shotgun sequence of Cellulomonas chitinilytica NBRC 110799.</title>
        <authorList>
            <person name="Komaki H."/>
            <person name="Tamura T."/>
        </authorList>
    </citation>
    <scope>NUCLEOTIDE SEQUENCE</scope>
    <source>
        <strain evidence="3">NBRC 110799</strain>
    </source>
</reference>
<dbReference type="AlphaFoldDB" id="A0A919P7G4"/>
<evidence type="ECO:0000256" key="1">
    <source>
        <dbReference type="ARBA" id="ARBA00022801"/>
    </source>
</evidence>
<dbReference type="EMBL" id="BONK01000014">
    <property type="protein sequence ID" value="GIG22981.1"/>
    <property type="molecule type" value="Genomic_DNA"/>
</dbReference>
<name>A0A919P7G4_9CELL</name>
<evidence type="ECO:0000313" key="4">
    <source>
        <dbReference type="Proteomes" id="UP000632740"/>
    </source>
</evidence>
<organism evidence="3 4">
    <name type="scientific">Cellulomonas chitinilytica</name>
    <dbReference type="NCBI Taxonomy" id="398759"/>
    <lineage>
        <taxon>Bacteria</taxon>
        <taxon>Bacillati</taxon>
        <taxon>Actinomycetota</taxon>
        <taxon>Actinomycetes</taxon>
        <taxon>Micrococcales</taxon>
        <taxon>Cellulomonadaceae</taxon>
        <taxon>Cellulomonas</taxon>
    </lineage>
</organism>
<gene>
    <name evidence="3" type="ORF">Cch01nite_37050</name>
</gene>
<protein>
    <submittedName>
        <fullName evidence="3">Carboxylesterase</fullName>
    </submittedName>
</protein>
<dbReference type="Proteomes" id="UP000632740">
    <property type="component" value="Unassembled WGS sequence"/>
</dbReference>
<dbReference type="InterPro" id="IPR013094">
    <property type="entry name" value="AB_hydrolase_3"/>
</dbReference>
<feature type="domain" description="Alpha/beta hydrolase fold-3" evidence="2">
    <location>
        <begin position="64"/>
        <end position="176"/>
    </location>
</feature>
<keyword evidence="1" id="KW-0378">Hydrolase</keyword>
<dbReference type="Gene3D" id="3.40.50.1820">
    <property type="entry name" value="alpha/beta hydrolase"/>
    <property type="match status" value="1"/>
</dbReference>
<dbReference type="GO" id="GO:0016787">
    <property type="term" value="F:hydrolase activity"/>
    <property type="evidence" value="ECO:0007669"/>
    <property type="project" value="UniProtKB-KW"/>
</dbReference>
<keyword evidence="4" id="KW-1185">Reference proteome</keyword>
<accession>A0A919P7G4</accession>
<dbReference type="InterPro" id="IPR050300">
    <property type="entry name" value="GDXG_lipolytic_enzyme"/>
</dbReference>
<dbReference type="SUPFAM" id="SSF53474">
    <property type="entry name" value="alpha/beta-Hydrolases"/>
    <property type="match status" value="1"/>
</dbReference>
<proteinExistence type="predicted"/>
<evidence type="ECO:0000313" key="3">
    <source>
        <dbReference type="EMBL" id="GIG22981.1"/>
    </source>
</evidence>
<dbReference type="RefSeq" id="WP_203757983.1">
    <property type="nucleotide sequence ID" value="NZ_BONK01000014.1"/>
</dbReference>